<dbReference type="Pfam" id="PF04239">
    <property type="entry name" value="DUF421"/>
    <property type="match status" value="1"/>
</dbReference>
<comment type="similarity">
    <text evidence="2">Belongs to the UPF0702 family.</text>
</comment>
<dbReference type="PANTHER" id="PTHR34582:SF2">
    <property type="entry name" value="UPF0702 TRANSMEMBRANE PROTEIN YDFR"/>
    <property type="match status" value="1"/>
</dbReference>
<dbReference type="EMBL" id="JBHTLU010000019">
    <property type="protein sequence ID" value="MFD1221481.1"/>
    <property type="molecule type" value="Genomic_DNA"/>
</dbReference>
<comment type="caution">
    <text evidence="9">The sequence shown here is derived from an EMBL/GenBank/DDBJ whole genome shotgun (WGS) entry which is preliminary data.</text>
</comment>
<keyword evidence="6" id="KW-0472">Membrane</keyword>
<organism evidence="9 10">
    <name type="scientific">Paenibacillus vulneris</name>
    <dbReference type="NCBI Taxonomy" id="1133364"/>
    <lineage>
        <taxon>Bacteria</taxon>
        <taxon>Bacillati</taxon>
        <taxon>Bacillota</taxon>
        <taxon>Bacilli</taxon>
        <taxon>Bacillales</taxon>
        <taxon>Paenibacillaceae</taxon>
        <taxon>Paenibacillus</taxon>
    </lineage>
</organism>
<evidence type="ECO:0000256" key="1">
    <source>
        <dbReference type="ARBA" id="ARBA00004651"/>
    </source>
</evidence>
<evidence type="ECO:0000256" key="6">
    <source>
        <dbReference type="ARBA" id="ARBA00023136"/>
    </source>
</evidence>
<feature type="domain" description="YetF C-terminal" evidence="8">
    <location>
        <begin position="7"/>
        <end position="76"/>
    </location>
</feature>
<accession>A0ABW3UMB2</accession>
<evidence type="ECO:0000256" key="4">
    <source>
        <dbReference type="ARBA" id="ARBA00022692"/>
    </source>
</evidence>
<reference evidence="10" key="1">
    <citation type="journal article" date="2019" name="Int. J. Syst. Evol. Microbiol.">
        <title>The Global Catalogue of Microorganisms (GCM) 10K type strain sequencing project: providing services to taxonomists for standard genome sequencing and annotation.</title>
        <authorList>
            <consortium name="The Broad Institute Genomics Platform"/>
            <consortium name="The Broad Institute Genome Sequencing Center for Infectious Disease"/>
            <person name="Wu L."/>
            <person name="Ma J."/>
        </authorList>
    </citation>
    <scope>NUCLEOTIDE SEQUENCE [LARGE SCALE GENOMIC DNA]</scope>
    <source>
        <strain evidence="10">CCUG 53270</strain>
    </source>
</reference>
<evidence type="ECO:0000256" key="5">
    <source>
        <dbReference type="ARBA" id="ARBA00022989"/>
    </source>
</evidence>
<evidence type="ECO:0000313" key="9">
    <source>
        <dbReference type="EMBL" id="MFD1221481.1"/>
    </source>
</evidence>
<keyword evidence="3" id="KW-1003">Cell membrane</keyword>
<keyword evidence="5" id="KW-1133">Transmembrane helix</keyword>
<sequence>MEFLTLHWNRSEKILKGKSVLVISEGQLVLDNLKKLRMSVDDLEKRLRIAGISSIRNVKTGTIEDNGEFGYELMPHAQPVTRSDLELMLGVKLGTPAPSPNIFTEVSKDRHDHEIPPRLQ</sequence>
<gene>
    <name evidence="9" type="ORF">ACFQ4B_15280</name>
</gene>
<dbReference type="PANTHER" id="PTHR34582">
    <property type="entry name" value="UPF0702 TRANSMEMBRANE PROTEIN YCAP"/>
    <property type="match status" value="1"/>
</dbReference>
<dbReference type="RefSeq" id="WP_345585461.1">
    <property type="nucleotide sequence ID" value="NZ_BAABJG010000003.1"/>
</dbReference>
<protein>
    <submittedName>
        <fullName evidence="9">YetF domain-containing protein</fullName>
    </submittedName>
</protein>
<keyword evidence="10" id="KW-1185">Reference proteome</keyword>
<evidence type="ECO:0000256" key="7">
    <source>
        <dbReference type="SAM" id="MobiDB-lite"/>
    </source>
</evidence>
<evidence type="ECO:0000313" key="10">
    <source>
        <dbReference type="Proteomes" id="UP001597180"/>
    </source>
</evidence>
<comment type="subcellular location">
    <subcellularLocation>
        <location evidence="1">Cell membrane</location>
        <topology evidence="1">Multi-pass membrane protein</topology>
    </subcellularLocation>
</comment>
<dbReference type="InterPro" id="IPR023090">
    <property type="entry name" value="UPF0702_alpha/beta_dom_sf"/>
</dbReference>
<dbReference type="Proteomes" id="UP001597180">
    <property type="component" value="Unassembled WGS sequence"/>
</dbReference>
<feature type="compositionally biased region" description="Basic and acidic residues" evidence="7">
    <location>
        <begin position="106"/>
        <end position="120"/>
    </location>
</feature>
<feature type="region of interest" description="Disordered" evidence="7">
    <location>
        <begin position="100"/>
        <end position="120"/>
    </location>
</feature>
<name>A0ABW3UMB2_9BACL</name>
<evidence type="ECO:0000259" key="8">
    <source>
        <dbReference type="Pfam" id="PF04239"/>
    </source>
</evidence>
<proteinExistence type="inferred from homology"/>
<evidence type="ECO:0000256" key="3">
    <source>
        <dbReference type="ARBA" id="ARBA00022475"/>
    </source>
</evidence>
<keyword evidence="4" id="KW-0812">Transmembrane</keyword>
<dbReference type="Gene3D" id="3.30.240.20">
    <property type="entry name" value="bsu07140 like domains"/>
    <property type="match status" value="1"/>
</dbReference>
<evidence type="ECO:0000256" key="2">
    <source>
        <dbReference type="ARBA" id="ARBA00006448"/>
    </source>
</evidence>
<dbReference type="InterPro" id="IPR007353">
    <property type="entry name" value="DUF421"/>
</dbReference>